<feature type="transmembrane region" description="Helical" evidence="1">
    <location>
        <begin position="119"/>
        <end position="136"/>
    </location>
</feature>
<feature type="domain" description="Glycosyl transferase family 1" evidence="2">
    <location>
        <begin position="179"/>
        <end position="337"/>
    </location>
</feature>
<dbReference type="PANTHER" id="PTHR45947:SF3">
    <property type="entry name" value="SULFOQUINOVOSYL TRANSFERASE SQD2"/>
    <property type="match status" value="1"/>
</dbReference>
<reference evidence="3 4" key="1">
    <citation type="submission" date="2005-10" db="EMBL/GenBank/DDBJ databases">
        <title>Complete sequence of Geobacter metallireducens GS-15.</title>
        <authorList>
            <consortium name="US DOE Joint Genome Institute"/>
            <person name="Copeland A."/>
            <person name="Lucas S."/>
            <person name="Lapidus A."/>
            <person name="Barry K."/>
            <person name="Detter J.C."/>
            <person name="Glavina T."/>
            <person name="Hammon N."/>
            <person name="Israni S."/>
            <person name="Pitluck S."/>
            <person name="Di Bartolo G."/>
            <person name="Chain P."/>
            <person name="Schmutz J."/>
            <person name="Larimer F."/>
            <person name="Land M."/>
            <person name="Kyrpides N."/>
            <person name="Ivanova N."/>
            <person name="Richardson P."/>
        </authorList>
    </citation>
    <scope>NUCLEOTIDE SEQUENCE [LARGE SCALE GENOMIC DNA]</scope>
    <source>
        <strain evidence="4">ATCC 53774 / DSM 7210 / GS-15</strain>
    </source>
</reference>
<sequence>MGMEPDKKVCIIGPSPDSPYQGGVATHISTLKTLACFKDAEVIDPGSIHSNNKTGIVSIFRSLTGLKQRILLGRFTHVFVNTSIYTGSIIKLLLILAILPNADNTKIHVFYHGGRFQSLPAWLSVLLSTLCLRLMHKVRMHHFLSKIQQEGFVPVCKGCSVGLFANYAQGDDIWLRHLKSQNAPLKLLFVGRLVKEKGIFEALEAFNRLHGADGQVELTVAGDGPAYPELSTMCKYISDGALRFLGHVSGETLEQAYREADLLVIPSYHEAFPYAAIEAMRAGLPMISTSSGALEMLVEDGVTGFKIPPRDVSALEKAIRTILENRELLKPMSDNCYEYFKAHLSKSAAEQYYSRLLGTCTVA</sequence>
<dbReference type="EMBL" id="CP000148">
    <property type="protein sequence ID" value="ABB31733.1"/>
    <property type="molecule type" value="Genomic_DNA"/>
</dbReference>
<evidence type="ECO:0000313" key="4">
    <source>
        <dbReference type="Proteomes" id="UP000007073"/>
    </source>
</evidence>
<dbReference type="InterPro" id="IPR001296">
    <property type="entry name" value="Glyco_trans_1"/>
</dbReference>
<protein>
    <submittedName>
        <fullName evidence="3">Glycosyltransferase</fullName>
    </submittedName>
</protein>
<dbReference type="AlphaFoldDB" id="Q39VJ1"/>
<dbReference type="KEGG" id="gme:Gmet_1499"/>
<dbReference type="STRING" id="269799.Gmet_1499"/>
<evidence type="ECO:0000313" key="3">
    <source>
        <dbReference type="EMBL" id="ABB31733.1"/>
    </source>
</evidence>
<dbReference type="SUPFAM" id="SSF53756">
    <property type="entry name" value="UDP-Glycosyltransferase/glycogen phosphorylase"/>
    <property type="match status" value="1"/>
</dbReference>
<dbReference type="PANTHER" id="PTHR45947">
    <property type="entry name" value="SULFOQUINOVOSYL TRANSFERASE SQD2"/>
    <property type="match status" value="1"/>
</dbReference>
<dbReference type="Gene3D" id="3.40.50.2000">
    <property type="entry name" value="Glycogen Phosphorylase B"/>
    <property type="match status" value="2"/>
</dbReference>
<dbReference type="CDD" id="cd03801">
    <property type="entry name" value="GT4_PimA-like"/>
    <property type="match status" value="1"/>
</dbReference>
<dbReference type="Pfam" id="PF00534">
    <property type="entry name" value="Glycos_transf_1"/>
    <property type="match status" value="1"/>
</dbReference>
<keyword evidence="1" id="KW-0812">Transmembrane</keyword>
<dbReference type="CAZy" id="GT4">
    <property type="family name" value="Glycosyltransferase Family 4"/>
</dbReference>
<dbReference type="eggNOG" id="COG0438">
    <property type="taxonomic scope" value="Bacteria"/>
</dbReference>
<proteinExistence type="predicted"/>
<gene>
    <name evidence="3" type="ordered locus">Gmet_1499</name>
</gene>
<reference evidence="3 4" key="2">
    <citation type="journal article" date="2009" name="BMC Microbiol.">
        <title>The genome sequence of Geobacter metallireducens: features of metabolism, physiology and regulation common and dissimilar to Geobacter sulfurreducens.</title>
        <authorList>
            <person name="Aklujkar M."/>
            <person name="Krushkal J."/>
            <person name="DiBartolo G."/>
            <person name="Lapidus A."/>
            <person name="Land M.L."/>
            <person name="Lovley D.R."/>
        </authorList>
    </citation>
    <scope>NUCLEOTIDE SEQUENCE [LARGE SCALE GENOMIC DNA]</scope>
    <source>
        <strain evidence="4">ATCC 53774 / DSM 7210 / GS-15</strain>
    </source>
</reference>
<organism evidence="3 4">
    <name type="scientific">Geobacter metallireducens (strain ATCC 53774 / DSM 7210 / GS-15)</name>
    <dbReference type="NCBI Taxonomy" id="269799"/>
    <lineage>
        <taxon>Bacteria</taxon>
        <taxon>Pseudomonadati</taxon>
        <taxon>Thermodesulfobacteriota</taxon>
        <taxon>Desulfuromonadia</taxon>
        <taxon>Geobacterales</taxon>
        <taxon>Geobacteraceae</taxon>
        <taxon>Geobacter</taxon>
    </lineage>
</organism>
<keyword evidence="4" id="KW-1185">Reference proteome</keyword>
<feature type="transmembrane region" description="Helical" evidence="1">
    <location>
        <begin position="78"/>
        <end position="99"/>
    </location>
</feature>
<keyword evidence="3" id="KW-0808">Transferase</keyword>
<keyword evidence="1" id="KW-0472">Membrane</keyword>
<evidence type="ECO:0000259" key="2">
    <source>
        <dbReference type="Pfam" id="PF00534"/>
    </source>
</evidence>
<accession>Q39VJ1</accession>
<dbReference type="Proteomes" id="UP000007073">
    <property type="component" value="Chromosome"/>
</dbReference>
<name>Q39VJ1_GEOMG</name>
<dbReference type="HOGENOM" id="CLU_694141_0_0_7"/>
<evidence type="ECO:0000256" key="1">
    <source>
        <dbReference type="SAM" id="Phobius"/>
    </source>
</evidence>
<dbReference type="InterPro" id="IPR050194">
    <property type="entry name" value="Glycosyltransferase_grp1"/>
</dbReference>
<dbReference type="GO" id="GO:0016757">
    <property type="term" value="F:glycosyltransferase activity"/>
    <property type="evidence" value="ECO:0007669"/>
    <property type="project" value="InterPro"/>
</dbReference>
<keyword evidence="1" id="KW-1133">Transmembrane helix</keyword>